<name>A0ABR3QRT5_9PLEO</name>
<sequence>MDPTVALTDVEMSEAPPEQTRDKHISHLVDQPRVFKFTTGILTTSGWVPRANTSWCILRLEGSGEVDELLQCLSEEAITPADATTRTFGEHVTPEAAELDEKDVGNPDQYLDYASYSRHVGWTGCALLEEDDPSPAPASVKLRQADVPVTQTAAFASTALDDEVTTAAAADDWCPSAALEPINEQINPHGDMHLKTLGAPGKQMKHFFHPLEHAWLLLFHTKIKTAAESGQNIKLPGATTITSAFNAFFEGRVLQDELGRDMSSRERREEKSIKGKIMKKHTKIWQLRDTTRRLLEGKRDGDVSVPMITDDELRVCQLDGMVKAP</sequence>
<dbReference type="EMBL" id="JAKIXB020000034">
    <property type="protein sequence ID" value="KAL1594876.1"/>
    <property type="molecule type" value="Genomic_DNA"/>
</dbReference>
<feature type="region of interest" description="Disordered" evidence="1">
    <location>
        <begin position="1"/>
        <end position="22"/>
    </location>
</feature>
<accession>A0ABR3QRT5</accession>
<evidence type="ECO:0000313" key="3">
    <source>
        <dbReference type="Proteomes" id="UP001521222"/>
    </source>
</evidence>
<evidence type="ECO:0000256" key="1">
    <source>
        <dbReference type="SAM" id="MobiDB-lite"/>
    </source>
</evidence>
<evidence type="ECO:0000313" key="2">
    <source>
        <dbReference type="EMBL" id="KAL1594876.1"/>
    </source>
</evidence>
<reference evidence="2 3" key="1">
    <citation type="submission" date="2024-02" db="EMBL/GenBank/DDBJ databases">
        <title>De novo assembly and annotation of 12 fungi associated with fruit tree decline syndrome in Ontario, Canada.</title>
        <authorList>
            <person name="Sulman M."/>
            <person name="Ellouze W."/>
            <person name="Ilyukhin E."/>
        </authorList>
    </citation>
    <scope>NUCLEOTIDE SEQUENCE [LARGE SCALE GENOMIC DNA]</scope>
    <source>
        <strain evidence="2 3">M97-236</strain>
    </source>
</reference>
<gene>
    <name evidence="2" type="ORF">SLS59_008689</name>
</gene>
<keyword evidence="3" id="KW-1185">Reference proteome</keyword>
<proteinExistence type="predicted"/>
<protein>
    <submittedName>
        <fullName evidence="2">Uncharacterized protein</fullName>
    </submittedName>
</protein>
<comment type="caution">
    <text evidence="2">The sequence shown here is derived from an EMBL/GenBank/DDBJ whole genome shotgun (WGS) entry which is preliminary data.</text>
</comment>
<dbReference type="Proteomes" id="UP001521222">
    <property type="component" value="Unassembled WGS sequence"/>
</dbReference>
<organism evidence="2 3">
    <name type="scientific">Nothophoma quercina</name>
    <dbReference type="NCBI Taxonomy" id="749835"/>
    <lineage>
        <taxon>Eukaryota</taxon>
        <taxon>Fungi</taxon>
        <taxon>Dikarya</taxon>
        <taxon>Ascomycota</taxon>
        <taxon>Pezizomycotina</taxon>
        <taxon>Dothideomycetes</taxon>
        <taxon>Pleosporomycetidae</taxon>
        <taxon>Pleosporales</taxon>
        <taxon>Pleosporineae</taxon>
        <taxon>Didymellaceae</taxon>
        <taxon>Nothophoma</taxon>
    </lineage>
</organism>